<proteinExistence type="predicted"/>
<protein>
    <submittedName>
        <fullName evidence="2">Uncharacterized protein</fullName>
    </submittedName>
</protein>
<reference evidence="2 3" key="2">
    <citation type="submission" date="2020-07" db="EMBL/GenBank/DDBJ databases">
        <title>Genome assembly of wild tea tree DASZ reveals pedigree and selection history of tea varieties.</title>
        <authorList>
            <person name="Zhang W."/>
        </authorList>
    </citation>
    <scope>NUCLEOTIDE SEQUENCE [LARGE SCALE GENOMIC DNA]</scope>
    <source>
        <strain evidence="3">cv. G240</strain>
        <tissue evidence="2">Leaf</tissue>
    </source>
</reference>
<name>A0A7J7FV49_CAMSI</name>
<evidence type="ECO:0000313" key="3">
    <source>
        <dbReference type="Proteomes" id="UP000593564"/>
    </source>
</evidence>
<dbReference type="EMBL" id="JACBKZ010000014">
    <property type="protein sequence ID" value="KAF5932192.1"/>
    <property type="molecule type" value="Genomic_DNA"/>
</dbReference>
<dbReference type="PANTHER" id="PTHR10351">
    <property type="entry name" value="TRANSCRIPTION FACTOR BTF3 FAMILY MEMBER"/>
    <property type="match status" value="1"/>
</dbReference>
<evidence type="ECO:0000256" key="1">
    <source>
        <dbReference type="SAM" id="MobiDB-lite"/>
    </source>
</evidence>
<evidence type="ECO:0000313" key="2">
    <source>
        <dbReference type="EMBL" id="KAF5932192.1"/>
    </source>
</evidence>
<gene>
    <name evidence="2" type="ORF">HYC85_028363</name>
</gene>
<organism evidence="2 3">
    <name type="scientific">Camellia sinensis</name>
    <name type="common">Tea plant</name>
    <name type="synonym">Thea sinensis</name>
    <dbReference type="NCBI Taxonomy" id="4442"/>
    <lineage>
        <taxon>Eukaryota</taxon>
        <taxon>Viridiplantae</taxon>
        <taxon>Streptophyta</taxon>
        <taxon>Embryophyta</taxon>
        <taxon>Tracheophyta</taxon>
        <taxon>Spermatophyta</taxon>
        <taxon>Magnoliopsida</taxon>
        <taxon>eudicotyledons</taxon>
        <taxon>Gunneridae</taxon>
        <taxon>Pentapetalae</taxon>
        <taxon>asterids</taxon>
        <taxon>Ericales</taxon>
        <taxon>Theaceae</taxon>
        <taxon>Camellia</taxon>
    </lineage>
</organism>
<dbReference type="Proteomes" id="UP000593564">
    <property type="component" value="Unassembled WGS sequence"/>
</dbReference>
<comment type="caution">
    <text evidence="2">The sequence shown here is derived from an EMBL/GenBank/DDBJ whole genome shotgun (WGS) entry which is preliminary data.</text>
</comment>
<feature type="compositionally biased region" description="Low complexity" evidence="1">
    <location>
        <begin position="171"/>
        <end position="182"/>
    </location>
</feature>
<sequence>MEIGNDDAIGGVVCDGSGGVVCDGNGGVVCDGNGGDCYDPLDPNGNVTATFNILQWTVDGYVVLPRWVVYHELVLTTNEYMRQVGDPLEKAALKGIEWSYKSDEKAMPKKYVYAILGIRTEMQTNWILVEPLFFSFSPEFQDILPGIINQLGPDNLDNLRKLAKQFQKQAPGAGAGASATAAQEDDDDQVPDLVAGETFEAAAEERNLILLRPRGS</sequence>
<reference evidence="3" key="1">
    <citation type="journal article" date="2020" name="Nat. Commun.">
        <title>Genome assembly of wild tea tree DASZ reveals pedigree and selection history of tea varieties.</title>
        <authorList>
            <person name="Zhang W."/>
            <person name="Zhang Y."/>
            <person name="Qiu H."/>
            <person name="Guo Y."/>
            <person name="Wan H."/>
            <person name="Zhang X."/>
            <person name="Scossa F."/>
            <person name="Alseekh S."/>
            <person name="Zhang Q."/>
            <person name="Wang P."/>
            <person name="Xu L."/>
            <person name="Schmidt M.H."/>
            <person name="Jia X."/>
            <person name="Li D."/>
            <person name="Zhu A."/>
            <person name="Guo F."/>
            <person name="Chen W."/>
            <person name="Ni D."/>
            <person name="Usadel B."/>
            <person name="Fernie A.R."/>
            <person name="Wen W."/>
        </authorList>
    </citation>
    <scope>NUCLEOTIDE SEQUENCE [LARGE SCALE GENOMIC DNA]</scope>
    <source>
        <strain evidence="3">cv. G240</strain>
    </source>
</reference>
<dbReference type="AlphaFoldDB" id="A0A7J7FV49"/>
<dbReference type="InterPro" id="IPR039370">
    <property type="entry name" value="BTF3"/>
</dbReference>
<accession>A0A7J7FV49</accession>
<keyword evidence="3" id="KW-1185">Reference proteome</keyword>
<feature type="region of interest" description="Disordered" evidence="1">
    <location>
        <begin position="171"/>
        <end position="196"/>
    </location>
</feature>